<comment type="caution">
    <text evidence="1">The sequence shown here is derived from an EMBL/GenBank/DDBJ whole genome shotgun (WGS) entry which is preliminary data.</text>
</comment>
<reference evidence="1 2" key="1">
    <citation type="journal article" date="2014" name="Genome Biol. Evol.">
        <title>The secreted proteins of Achlya hypogyna and Thraustotheca clavata identify the ancestral oomycete secretome and reveal gene acquisitions by horizontal gene transfer.</title>
        <authorList>
            <person name="Misner I."/>
            <person name="Blouin N."/>
            <person name="Leonard G."/>
            <person name="Richards T.A."/>
            <person name="Lane C.E."/>
        </authorList>
    </citation>
    <scope>NUCLEOTIDE SEQUENCE [LARGE SCALE GENOMIC DNA]</scope>
    <source>
        <strain evidence="1 2">ATCC 48635</strain>
    </source>
</reference>
<dbReference type="OrthoDB" id="165832at2759"/>
<keyword evidence="2" id="KW-1185">Reference proteome</keyword>
<accession>A0A1V9YRQ2</accession>
<dbReference type="Proteomes" id="UP000243579">
    <property type="component" value="Unassembled WGS sequence"/>
</dbReference>
<dbReference type="EMBL" id="JNBR01001389">
    <property type="protein sequence ID" value="OQR88263.1"/>
    <property type="molecule type" value="Genomic_DNA"/>
</dbReference>
<organism evidence="1 2">
    <name type="scientific">Achlya hypogyna</name>
    <name type="common">Oomycete</name>
    <name type="synonym">Protoachlya hypogyna</name>
    <dbReference type="NCBI Taxonomy" id="1202772"/>
    <lineage>
        <taxon>Eukaryota</taxon>
        <taxon>Sar</taxon>
        <taxon>Stramenopiles</taxon>
        <taxon>Oomycota</taxon>
        <taxon>Saprolegniomycetes</taxon>
        <taxon>Saprolegniales</taxon>
        <taxon>Achlyaceae</taxon>
        <taxon>Achlya</taxon>
    </lineage>
</organism>
<protein>
    <submittedName>
        <fullName evidence="1">Uncharacterized protein</fullName>
    </submittedName>
</protein>
<gene>
    <name evidence="1" type="ORF">ACHHYP_07007</name>
</gene>
<name>A0A1V9YRQ2_ACHHY</name>
<dbReference type="AlphaFoldDB" id="A0A1V9YRQ2"/>
<proteinExistence type="predicted"/>
<sequence length="167" mass="18447">MNSSGMEYHVMQGSMPDLSTEAGRQLMEQVTAMDEAAAATDDAPYDGRGFFDPSDRLYLVEQAQANREKEEKDKAKEKDAVRSFYKNRRLEETKPRLQDLVVPDLVEKPALPVAPVVVVKKKPLAKKRVAETAVPRATQPTKKLKAPPAIALVGYGSSSDSDEDQDL</sequence>
<evidence type="ECO:0000313" key="2">
    <source>
        <dbReference type="Proteomes" id="UP000243579"/>
    </source>
</evidence>
<evidence type="ECO:0000313" key="1">
    <source>
        <dbReference type="EMBL" id="OQR88263.1"/>
    </source>
</evidence>